<dbReference type="PATRIC" id="fig|136160.3.peg.3087"/>
<dbReference type="AlphaFoldDB" id="A0A0M0KLN0"/>
<dbReference type="GeneID" id="87596855"/>
<organism evidence="1">
    <name type="scientific">Halalkalibacterium halodurans</name>
    <name type="common">Bacillus halodurans</name>
    <dbReference type="NCBI Taxonomy" id="86665"/>
    <lineage>
        <taxon>Bacteria</taxon>
        <taxon>Bacillati</taxon>
        <taxon>Bacillota</taxon>
        <taxon>Bacilli</taxon>
        <taxon>Bacillales</taxon>
        <taxon>Bacillaceae</taxon>
        <taxon>Halalkalibacterium (ex Joshi et al. 2022)</taxon>
    </lineage>
</organism>
<accession>A0A0M0KLN0</accession>
<dbReference type="InterPro" id="IPR025716">
    <property type="entry name" value="Post-transcriptional_regulator"/>
</dbReference>
<proteinExistence type="predicted"/>
<evidence type="ECO:0000313" key="1">
    <source>
        <dbReference type="EMBL" id="KOO39705.1"/>
    </source>
</evidence>
<dbReference type="EMBL" id="LILD01000001">
    <property type="protein sequence ID" value="KOO39705.1"/>
    <property type="molecule type" value="Genomic_DNA"/>
</dbReference>
<dbReference type="RefSeq" id="WP_010897403.1">
    <property type="nucleotide sequence ID" value="NZ_CP040441.1"/>
</dbReference>
<reference evidence="1" key="1">
    <citation type="submission" date="2015-08" db="EMBL/GenBank/DDBJ databases">
        <title>Complete DNA Sequence of Pseudomonas syringae pv. actinidiae, the Causal Agent of Kiwifruit Canker Disease.</title>
        <authorList>
            <person name="Rikkerink E.H.A."/>
            <person name="Fineran P.C."/>
        </authorList>
    </citation>
    <scope>NUCLEOTIDE SEQUENCE</scope>
    <source>
        <strain evidence="1">DSM 13666</strain>
    </source>
</reference>
<name>A0A0M0KLN0_ALKHA</name>
<gene>
    <name evidence="1" type="ORF">AMD02_13240</name>
</gene>
<evidence type="ECO:0008006" key="2">
    <source>
        <dbReference type="Google" id="ProtNLM"/>
    </source>
</evidence>
<accession>A0A4Y7WYC7</accession>
<protein>
    <recommendedName>
        <fullName evidence="2">Post-transcriptional regulator</fullName>
    </recommendedName>
</protein>
<dbReference type="OMA" id="FMNYATV"/>
<sequence length="91" mass="10958">MEEKQQFELWRDDVHPAIVSKVDELHLLGYDRATEDEVWACVLHRLRKEKNFVAKHVFVHAILALSPQQYMTWLTAEAYKQPEDWFQEFEV</sequence>
<dbReference type="Pfam" id="PF13797">
    <property type="entry name" value="Post_transc_reg"/>
    <property type="match status" value="1"/>
</dbReference>
<comment type="caution">
    <text evidence="1">The sequence shown here is derived from an EMBL/GenBank/DDBJ whole genome shotgun (WGS) entry which is preliminary data.</text>
</comment>